<dbReference type="SUPFAM" id="SSF54506">
    <property type="entry name" value="Diaminopimelate epimerase-like"/>
    <property type="match status" value="1"/>
</dbReference>
<gene>
    <name evidence="3" type="ORF">C882_4448</name>
</gene>
<comment type="similarity">
    <text evidence="1">Belongs to the PhzF family.</text>
</comment>
<dbReference type="PIRSF" id="PIRSF016184">
    <property type="entry name" value="PhzC_PhzF"/>
    <property type="match status" value="1"/>
</dbReference>
<protein>
    <submittedName>
        <fullName evidence="3">Phenazine biosynthesis protein PhzF</fullName>
    </submittedName>
</protein>
<proteinExistence type="inferred from homology"/>
<dbReference type="PATRIC" id="fig|1238182.3.peg.2110"/>
<dbReference type="GO" id="GO:0005737">
    <property type="term" value="C:cytoplasm"/>
    <property type="evidence" value="ECO:0007669"/>
    <property type="project" value="TreeGrafter"/>
</dbReference>
<dbReference type="PANTHER" id="PTHR13774:SF32">
    <property type="entry name" value="ANTISENSE-ENHANCING SEQUENCE 1"/>
    <property type="match status" value="1"/>
</dbReference>
<evidence type="ECO:0000256" key="2">
    <source>
        <dbReference type="PIRSR" id="PIRSR016184-1"/>
    </source>
</evidence>
<dbReference type="NCBIfam" id="TIGR00654">
    <property type="entry name" value="PhzF_family"/>
    <property type="match status" value="1"/>
</dbReference>
<dbReference type="EMBL" id="ANHY01000008">
    <property type="protein sequence ID" value="EKV30489.1"/>
    <property type="molecule type" value="Genomic_DNA"/>
</dbReference>
<dbReference type="InterPro" id="IPR003719">
    <property type="entry name" value="Phenazine_PhzF-like"/>
</dbReference>
<dbReference type="eggNOG" id="COG0384">
    <property type="taxonomic scope" value="Bacteria"/>
</dbReference>
<dbReference type="PANTHER" id="PTHR13774">
    <property type="entry name" value="PHENAZINE BIOSYNTHESIS PROTEIN"/>
    <property type="match status" value="1"/>
</dbReference>
<dbReference type="AlphaFoldDB" id="K9H0A7"/>
<sequence>MRQYHFLTCDVFTDTAFGGNPLAVVPEAEGLDDRTMQTVAREFNLSETIFVLPPKDPAHTASVRIFTPARELPFAGHPTVGCALTLAALGRVERDEDGRGALTLEMKAGAVPVALDRDGSGRPTATFTAPGIPSLSTEGLPPARAIARMLGLEPGDVVTREPLSPAVCTVGGVAFAVVPVAPDALSRIRLNSALYEEYKQAGAPDPYVVALDDPQRPSAVHARMFAPAMGIPEDPATGSAATALAAWLDRVQPGTGRETLAWTIIQGADMGRPSTIGLELDREDGAMTAVRIGGSAVMISDGTLALP</sequence>
<reference evidence="3 4" key="1">
    <citation type="journal article" date="2013" name="Genome Announc.">
        <title>Draft Genome Sequence of an Alphaproteobacterium, Caenispirillum salinarum AK4(T), Isolated from a Solar Saltern.</title>
        <authorList>
            <person name="Khatri I."/>
            <person name="Singh A."/>
            <person name="Korpole S."/>
            <person name="Pinnaka A.K."/>
            <person name="Subramanian S."/>
        </authorList>
    </citation>
    <scope>NUCLEOTIDE SEQUENCE [LARGE SCALE GENOMIC DNA]</scope>
    <source>
        <strain evidence="3 4">AK4</strain>
    </source>
</reference>
<name>K9H0A7_9PROT</name>
<comment type="caution">
    <text evidence="3">The sequence shown here is derived from an EMBL/GenBank/DDBJ whole genome shotgun (WGS) entry which is preliminary data.</text>
</comment>
<dbReference type="GO" id="GO:0016853">
    <property type="term" value="F:isomerase activity"/>
    <property type="evidence" value="ECO:0007669"/>
    <property type="project" value="TreeGrafter"/>
</dbReference>
<dbReference type="Gene3D" id="3.10.310.10">
    <property type="entry name" value="Diaminopimelate Epimerase, Chain A, domain 1"/>
    <property type="match status" value="2"/>
</dbReference>
<feature type="active site" evidence="2">
    <location>
        <position position="47"/>
    </location>
</feature>
<dbReference type="RefSeq" id="WP_009540556.1">
    <property type="nucleotide sequence ID" value="NZ_ANHY01000008.1"/>
</dbReference>
<dbReference type="OrthoDB" id="9788221at2"/>
<keyword evidence="4" id="KW-1185">Reference proteome</keyword>
<evidence type="ECO:0000313" key="4">
    <source>
        <dbReference type="Proteomes" id="UP000009881"/>
    </source>
</evidence>
<organism evidence="3 4">
    <name type="scientific">Caenispirillum salinarum AK4</name>
    <dbReference type="NCBI Taxonomy" id="1238182"/>
    <lineage>
        <taxon>Bacteria</taxon>
        <taxon>Pseudomonadati</taxon>
        <taxon>Pseudomonadota</taxon>
        <taxon>Alphaproteobacteria</taxon>
        <taxon>Rhodospirillales</taxon>
        <taxon>Novispirillaceae</taxon>
        <taxon>Caenispirillum</taxon>
    </lineage>
</organism>
<dbReference type="Pfam" id="PF02567">
    <property type="entry name" value="PhzC-PhzF"/>
    <property type="match status" value="1"/>
</dbReference>
<dbReference type="Proteomes" id="UP000009881">
    <property type="component" value="Unassembled WGS sequence"/>
</dbReference>
<dbReference type="STRING" id="1238182.C882_4448"/>
<evidence type="ECO:0000313" key="3">
    <source>
        <dbReference type="EMBL" id="EKV30489.1"/>
    </source>
</evidence>
<evidence type="ECO:0000256" key="1">
    <source>
        <dbReference type="ARBA" id="ARBA00008270"/>
    </source>
</evidence>
<accession>K9H0A7</accession>